<comment type="subcellular location">
    <subcellularLocation>
        <location evidence="2">Nucleus</location>
    </subcellularLocation>
</comment>
<keyword evidence="4" id="KW-1185">Reference proteome</keyword>
<dbReference type="GO" id="GO:0000974">
    <property type="term" value="C:Prp19 complex"/>
    <property type="evidence" value="ECO:0007669"/>
    <property type="project" value="TreeGrafter"/>
</dbReference>
<dbReference type="Proteomes" id="UP000620124">
    <property type="component" value="Unassembled WGS sequence"/>
</dbReference>
<protein>
    <recommendedName>
        <fullName evidence="2">Pre-mRNA-splicing factor PRP46</fullName>
    </recommendedName>
    <alternativeName>
        <fullName evidence="2">Pre-mRNA-processing protein 46</fullName>
    </alternativeName>
</protein>
<comment type="similarity">
    <text evidence="1 2">Belongs to the WD repeat PRL1/PRL2 family.</text>
</comment>
<dbReference type="PANTHER" id="PTHR19923:SF0">
    <property type="entry name" value="PLEIOTROPIC REGULATOR 1"/>
    <property type="match status" value="1"/>
</dbReference>
<dbReference type="EMBL" id="JACAZI010000027">
    <property type="protein sequence ID" value="KAF7334028.1"/>
    <property type="molecule type" value="Genomic_DNA"/>
</dbReference>
<dbReference type="Pfam" id="PF00400">
    <property type="entry name" value="WD40"/>
    <property type="match status" value="2"/>
</dbReference>
<dbReference type="InterPro" id="IPR036322">
    <property type="entry name" value="WD40_repeat_dom_sf"/>
</dbReference>
<dbReference type="GO" id="GO:0000398">
    <property type="term" value="P:mRNA splicing, via spliceosome"/>
    <property type="evidence" value="ECO:0007669"/>
    <property type="project" value="UniProtKB-UniRule"/>
</dbReference>
<gene>
    <name evidence="3" type="ORF">MVEN_02308200</name>
</gene>
<dbReference type="OrthoDB" id="10256122at2759"/>
<sequence length="245" mass="26914">MSQGHDFEDRGYLDETHGIMPEVPMFSHEDTVRWLSLHFFLDLTKDVDAISPACTLCPSTLDLLVTAGRNACAQLWDMHTKAQIHVLSSHMATVADVKCQESEPQVITGSMDSTVRQTRVILTPHKKLVCALAIHPTEYSFASGSASSNNIKKWKCLESAFVFNFSGHNAIINADGVFFSGADNGSLSFWDYNTGTSFQNMEDVPQPGSLDAEAGVFCSTFEMTGMRLITGGADKMIKIYAEQSQ</sequence>
<comment type="subunit">
    <text evidence="2">Associated with the spliceosome.</text>
</comment>
<dbReference type="InterPro" id="IPR001680">
    <property type="entry name" value="WD40_rpt"/>
</dbReference>
<name>A0A8H6X464_9AGAR</name>
<dbReference type="GO" id="GO:0071013">
    <property type="term" value="C:catalytic step 2 spliceosome"/>
    <property type="evidence" value="ECO:0007669"/>
    <property type="project" value="TreeGrafter"/>
</dbReference>
<dbReference type="InterPro" id="IPR045241">
    <property type="entry name" value="Prp46/PLRG1-like"/>
</dbReference>
<dbReference type="InterPro" id="IPR015943">
    <property type="entry name" value="WD40/YVTN_repeat-like_dom_sf"/>
</dbReference>
<evidence type="ECO:0000256" key="1">
    <source>
        <dbReference type="ARBA" id="ARBA00025726"/>
    </source>
</evidence>
<keyword evidence="2" id="KW-0539">Nucleus</keyword>
<evidence type="ECO:0000313" key="3">
    <source>
        <dbReference type="EMBL" id="KAF7334028.1"/>
    </source>
</evidence>
<dbReference type="SMART" id="SM00320">
    <property type="entry name" value="WD40"/>
    <property type="match status" value="5"/>
</dbReference>
<keyword evidence="2" id="KW-0853">WD repeat</keyword>
<keyword evidence="2" id="KW-0747">Spliceosome</keyword>
<keyword evidence="2" id="KW-0507">mRNA processing</keyword>
<evidence type="ECO:0000256" key="2">
    <source>
        <dbReference type="RuleBase" id="RU369036"/>
    </source>
</evidence>
<dbReference type="PANTHER" id="PTHR19923">
    <property type="entry name" value="WD40 REPEAT PROTEINPRL1/PRL2-RELATED"/>
    <property type="match status" value="1"/>
</dbReference>
<evidence type="ECO:0000313" key="4">
    <source>
        <dbReference type="Proteomes" id="UP000620124"/>
    </source>
</evidence>
<comment type="function">
    <text evidence="2">Involved in pre-mRNA splicing and required for cell cycle progression at G2/M.</text>
</comment>
<comment type="caution">
    <text evidence="3">The sequence shown here is derived from an EMBL/GenBank/DDBJ whole genome shotgun (WGS) entry which is preliminary data.</text>
</comment>
<dbReference type="AlphaFoldDB" id="A0A8H6X464"/>
<keyword evidence="2" id="KW-0677">Repeat</keyword>
<dbReference type="SUPFAM" id="SSF50978">
    <property type="entry name" value="WD40 repeat-like"/>
    <property type="match status" value="1"/>
</dbReference>
<organism evidence="3 4">
    <name type="scientific">Mycena venus</name>
    <dbReference type="NCBI Taxonomy" id="2733690"/>
    <lineage>
        <taxon>Eukaryota</taxon>
        <taxon>Fungi</taxon>
        <taxon>Dikarya</taxon>
        <taxon>Basidiomycota</taxon>
        <taxon>Agaricomycotina</taxon>
        <taxon>Agaricomycetes</taxon>
        <taxon>Agaricomycetidae</taxon>
        <taxon>Agaricales</taxon>
        <taxon>Marasmiineae</taxon>
        <taxon>Mycenaceae</taxon>
        <taxon>Mycena</taxon>
    </lineage>
</organism>
<proteinExistence type="inferred from homology"/>
<keyword evidence="2" id="KW-0508">mRNA splicing</keyword>
<reference evidence="3" key="1">
    <citation type="submission" date="2020-05" db="EMBL/GenBank/DDBJ databases">
        <title>Mycena genomes resolve the evolution of fungal bioluminescence.</title>
        <authorList>
            <person name="Tsai I.J."/>
        </authorList>
    </citation>
    <scope>NUCLEOTIDE SEQUENCE</scope>
    <source>
        <strain evidence="3">CCC161011</strain>
    </source>
</reference>
<dbReference type="Gene3D" id="2.130.10.10">
    <property type="entry name" value="YVTN repeat-like/Quinoprotein amine dehydrogenase"/>
    <property type="match status" value="1"/>
</dbReference>
<dbReference type="GO" id="GO:0071011">
    <property type="term" value="C:precatalytic spliceosome"/>
    <property type="evidence" value="ECO:0007669"/>
    <property type="project" value="TreeGrafter"/>
</dbReference>
<accession>A0A8H6X464</accession>